<sequence length="175" mass="18790">MNNLKNFSALKTIAFDGGMAILNGALCRIEVLDATHADGDEIFIPAAYVTDNLKAAPALLELLVRVHSDAKANGFEAGKTAAYSAARDGDTMTVETGRAEWKDVRFSVKDARQELINAARVELIDEARAMTSGALTATIELLEQVLESANDDEVDAIEDRLAVFEGELYARAATA</sequence>
<proteinExistence type="predicted"/>
<dbReference type="RefSeq" id="WP_183471078.1">
    <property type="nucleotide sequence ID" value="NZ_JACIBX010000003.1"/>
</dbReference>
<keyword evidence="2" id="KW-1185">Reference proteome</keyword>
<reference evidence="1 2" key="1">
    <citation type="submission" date="2020-08" db="EMBL/GenBank/DDBJ databases">
        <title>Genomic Encyclopedia of Type Strains, Phase III (KMG-III): the genomes of soil and plant-associated and newly described type strains.</title>
        <authorList>
            <person name="Whitman W."/>
        </authorList>
    </citation>
    <scope>NUCLEOTIDE SEQUENCE [LARGE SCALE GENOMIC DNA]</scope>
    <source>
        <strain evidence="1 2">CECT 8572</strain>
    </source>
</reference>
<accession>A0ABR6HMI3</accession>
<organism evidence="1 2">
    <name type="scientific">Limimaricola variabilis</name>
    <dbReference type="NCBI Taxonomy" id="1492771"/>
    <lineage>
        <taxon>Bacteria</taxon>
        <taxon>Pseudomonadati</taxon>
        <taxon>Pseudomonadota</taxon>
        <taxon>Alphaproteobacteria</taxon>
        <taxon>Rhodobacterales</taxon>
        <taxon>Paracoccaceae</taxon>
        <taxon>Limimaricola</taxon>
    </lineage>
</organism>
<dbReference type="Proteomes" id="UP000576152">
    <property type="component" value="Unassembled WGS sequence"/>
</dbReference>
<name>A0ABR6HMI3_9RHOB</name>
<evidence type="ECO:0000313" key="2">
    <source>
        <dbReference type="Proteomes" id="UP000576152"/>
    </source>
</evidence>
<gene>
    <name evidence="1" type="ORF">FHS00_001330</name>
</gene>
<evidence type="ECO:0000313" key="1">
    <source>
        <dbReference type="EMBL" id="MBB3711759.1"/>
    </source>
</evidence>
<protein>
    <recommendedName>
        <fullName evidence="3">DUF4376 domain-containing protein</fullName>
    </recommendedName>
</protein>
<comment type="caution">
    <text evidence="1">The sequence shown here is derived from an EMBL/GenBank/DDBJ whole genome shotgun (WGS) entry which is preliminary data.</text>
</comment>
<dbReference type="EMBL" id="JACIBX010000003">
    <property type="protein sequence ID" value="MBB3711759.1"/>
    <property type="molecule type" value="Genomic_DNA"/>
</dbReference>
<evidence type="ECO:0008006" key="3">
    <source>
        <dbReference type="Google" id="ProtNLM"/>
    </source>
</evidence>